<evidence type="ECO:0000256" key="1">
    <source>
        <dbReference type="SAM" id="MobiDB-lite"/>
    </source>
</evidence>
<dbReference type="EC" id="2.7.4.3" evidence="2"/>
<feature type="compositionally biased region" description="Gly residues" evidence="1">
    <location>
        <begin position="170"/>
        <end position="184"/>
    </location>
</feature>
<feature type="compositionally biased region" description="Basic and acidic residues" evidence="1">
    <location>
        <begin position="100"/>
        <end position="112"/>
    </location>
</feature>
<organism evidence="2">
    <name type="scientific">uncultured Rubrobacteraceae bacterium</name>
    <dbReference type="NCBI Taxonomy" id="349277"/>
    <lineage>
        <taxon>Bacteria</taxon>
        <taxon>Bacillati</taxon>
        <taxon>Actinomycetota</taxon>
        <taxon>Rubrobacteria</taxon>
        <taxon>Rubrobacterales</taxon>
        <taxon>Rubrobacteraceae</taxon>
        <taxon>environmental samples</taxon>
    </lineage>
</organism>
<gene>
    <name evidence="2" type="ORF">AVDCRST_MAG01-01-3581</name>
</gene>
<dbReference type="AlphaFoldDB" id="A0A6J4QBY0"/>
<feature type="compositionally biased region" description="Basic and acidic residues" evidence="1">
    <location>
        <begin position="35"/>
        <end position="45"/>
    </location>
</feature>
<reference evidence="2" key="1">
    <citation type="submission" date="2020-02" db="EMBL/GenBank/DDBJ databases">
        <authorList>
            <person name="Meier V. D."/>
        </authorList>
    </citation>
    <scope>NUCLEOTIDE SEQUENCE</scope>
    <source>
        <strain evidence="2">AVDCRST_MAG01</strain>
    </source>
</reference>
<feature type="compositionally biased region" description="Low complexity" evidence="1">
    <location>
        <begin position="185"/>
        <end position="198"/>
    </location>
</feature>
<feature type="region of interest" description="Disordered" evidence="1">
    <location>
        <begin position="1"/>
        <end position="198"/>
    </location>
</feature>
<accession>A0A6J4QBY0</accession>
<dbReference type="GO" id="GO:0004017">
    <property type="term" value="F:AMP kinase activity"/>
    <property type="evidence" value="ECO:0007669"/>
    <property type="project" value="UniProtKB-EC"/>
</dbReference>
<name>A0A6J4QBY0_9ACTN</name>
<feature type="compositionally biased region" description="Basic and acidic residues" evidence="1">
    <location>
        <begin position="120"/>
        <end position="135"/>
    </location>
</feature>
<evidence type="ECO:0000313" key="2">
    <source>
        <dbReference type="EMBL" id="CAA9440513.1"/>
    </source>
</evidence>
<feature type="compositionally biased region" description="Low complexity" evidence="1">
    <location>
        <begin position="141"/>
        <end position="153"/>
    </location>
</feature>
<proteinExistence type="predicted"/>
<feature type="non-terminal residue" evidence="2">
    <location>
        <position position="1"/>
    </location>
</feature>
<sequence>EDSVRRTARGGQEHPGEEGCEIPALPQPQPQVLQRGDRAGRDRGRNRSGTGSGGLLHARGEGARRNHPLAAPAAPEARGRVHAGQLPGHRGAGPRLGRGPRGERGGGPDARRLPGGPYRRGPDRAHPGREAHESGHGGGLPPRARPAAQAGGEARPGRLPGTRRRHRGGDAGPPGGLAQGGEGPEGLLRGEGPARCGG</sequence>
<feature type="non-terminal residue" evidence="2">
    <location>
        <position position="198"/>
    </location>
</feature>
<keyword evidence="2" id="KW-0418">Kinase</keyword>
<protein>
    <submittedName>
        <fullName evidence="2">Adenylate kinase</fullName>
        <ecNumber evidence="2">2.7.4.3</ecNumber>
    </submittedName>
</protein>
<keyword evidence="2" id="KW-0808">Transferase</keyword>
<dbReference type="EMBL" id="CADCUW010000467">
    <property type="protein sequence ID" value="CAA9440513.1"/>
    <property type="molecule type" value="Genomic_DNA"/>
</dbReference>